<keyword evidence="6 14" id="KW-0548">Nucleotidyltransferase</keyword>
<accession>A0ABT7ULW0</accession>
<reference evidence="16 17" key="3">
    <citation type="submission" date="2023-06" db="EMBL/GenBank/DDBJ databases">
        <authorList>
            <person name="Zeman M."/>
            <person name="Kubasova T."/>
            <person name="Jahodarova E."/>
            <person name="Nykrynova M."/>
            <person name="Rychlik I."/>
        </authorList>
    </citation>
    <scope>NUCLEOTIDE SEQUENCE [LARGE SCALE GENOMIC DNA]</scope>
    <source>
        <strain evidence="16 17">ET340</strain>
    </source>
</reference>
<comment type="pathway">
    <text evidence="1 14">Cofactor biosynthesis; FAD biosynthesis; FAD from FMN: step 1/1.</text>
</comment>
<keyword evidence="4 14" id="KW-0288">FMN</keyword>
<comment type="catalytic activity">
    <reaction evidence="12 14">
        <text>riboflavin + ATP = FMN + ADP + H(+)</text>
        <dbReference type="Rhea" id="RHEA:14357"/>
        <dbReference type="ChEBI" id="CHEBI:15378"/>
        <dbReference type="ChEBI" id="CHEBI:30616"/>
        <dbReference type="ChEBI" id="CHEBI:57986"/>
        <dbReference type="ChEBI" id="CHEBI:58210"/>
        <dbReference type="ChEBI" id="CHEBI:456216"/>
        <dbReference type="EC" id="2.7.1.26"/>
    </reaction>
</comment>
<dbReference type="PIRSF" id="PIRSF004491">
    <property type="entry name" value="FAD_Synth"/>
    <property type="match status" value="1"/>
</dbReference>
<keyword evidence="8 14" id="KW-0418">Kinase</keyword>
<comment type="pathway">
    <text evidence="2 14">Cofactor biosynthesis; FMN biosynthesis; FMN from riboflavin (ATP route): step 1/1.</text>
</comment>
<dbReference type="RefSeq" id="WP_087184078.1">
    <property type="nucleotide sequence ID" value="NZ_JAUDCL010000001.1"/>
</dbReference>
<dbReference type="SUPFAM" id="SSF82114">
    <property type="entry name" value="Riboflavin kinase-like"/>
    <property type="match status" value="1"/>
</dbReference>
<dbReference type="Gene3D" id="2.40.30.30">
    <property type="entry name" value="Riboflavin kinase-like"/>
    <property type="match status" value="1"/>
</dbReference>
<comment type="similarity">
    <text evidence="14">Belongs to the ribF family.</text>
</comment>
<dbReference type="CDD" id="cd02064">
    <property type="entry name" value="FAD_synthetase_N"/>
    <property type="match status" value="1"/>
</dbReference>
<comment type="caution">
    <text evidence="16">The sequence shown here is derived from an EMBL/GenBank/DDBJ whole genome shotgun (WGS) entry which is preliminary data.</text>
</comment>
<sequence>MKVYTTLQALEADLTVSRGCSVALGFFDGVHLGHQAVIRAAATDAAENGRSAAVFTFQLPLSSTMKGGRLQDEAEKHRVMESLGVEHYMEPPFEDVCGLSPEEFVDQILHRGFKARAVFCGDNFTFGKKAAGNVEMLRQLCAPLGIRVQVVPMTQYQGAPVSSTRIRAALAAGDIPAVNAMLGRPYRIGFAVRHGKGLGRTLGFPTINQIYPEGFAQPKYGIYITRVKVNGQWYAGATGFGTRPTVNTTGEGATCETFIPDFSGQLYGEEPELEFYEYIAPSQKFDTLEELTACVNGAAAKAKEYFARHPMDE</sequence>
<dbReference type="PANTHER" id="PTHR22749">
    <property type="entry name" value="RIBOFLAVIN KINASE/FMN ADENYLYLTRANSFERASE"/>
    <property type="match status" value="1"/>
</dbReference>
<organism evidence="16 17">
    <name type="scientific">Allofournierella massiliensis</name>
    <dbReference type="NCBI Taxonomy" id="1650663"/>
    <lineage>
        <taxon>Bacteria</taxon>
        <taxon>Bacillati</taxon>
        <taxon>Bacillota</taxon>
        <taxon>Clostridia</taxon>
        <taxon>Eubacteriales</taxon>
        <taxon>Oscillospiraceae</taxon>
        <taxon>Allofournierella</taxon>
    </lineage>
</organism>
<protein>
    <recommendedName>
        <fullName evidence="14">Riboflavin biosynthesis protein</fullName>
    </recommendedName>
    <domain>
        <recommendedName>
            <fullName evidence="14">Riboflavin kinase</fullName>
            <ecNumber evidence="14">2.7.1.26</ecNumber>
        </recommendedName>
        <alternativeName>
            <fullName evidence="14">Flavokinase</fullName>
        </alternativeName>
    </domain>
    <domain>
        <recommendedName>
            <fullName evidence="14">FMN adenylyltransferase</fullName>
            <ecNumber evidence="14">2.7.7.2</ecNumber>
        </recommendedName>
        <alternativeName>
            <fullName evidence="14">FAD pyrophosphorylase</fullName>
        </alternativeName>
        <alternativeName>
            <fullName evidence="14">FAD synthase</fullName>
        </alternativeName>
    </domain>
</protein>
<evidence type="ECO:0000313" key="16">
    <source>
        <dbReference type="EMBL" id="MDM8199875.1"/>
    </source>
</evidence>
<gene>
    <name evidence="16" type="primary">ribF</name>
    <name evidence="16" type="ORF">QUW08_00925</name>
</gene>
<keyword evidence="5 14" id="KW-0808">Transferase</keyword>
<evidence type="ECO:0000313" key="17">
    <source>
        <dbReference type="Proteomes" id="UP001529380"/>
    </source>
</evidence>
<reference evidence="17" key="1">
    <citation type="submission" date="2023-06" db="EMBL/GenBank/DDBJ databases">
        <title>Identification and characterization of horizontal gene transfer across gut microbiota members of farm animals based on homology search.</title>
        <authorList>
            <person name="Zeman M."/>
            <person name="Kubasova T."/>
            <person name="Jahodarova E."/>
            <person name="Nykrynova M."/>
            <person name="Rychlik I."/>
        </authorList>
    </citation>
    <scope>NUCLEOTIDE SEQUENCE [LARGE SCALE GENOMIC DNA]</scope>
    <source>
        <strain evidence="17">ET340</strain>
    </source>
</reference>
<keyword evidence="17" id="KW-1185">Reference proteome</keyword>
<dbReference type="InterPro" id="IPR014729">
    <property type="entry name" value="Rossmann-like_a/b/a_fold"/>
</dbReference>
<keyword evidence="7 14" id="KW-0547">Nucleotide-binding</keyword>
<dbReference type="EC" id="2.7.7.2" evidence="14"/>
<feature type="domain" description="Riboflavin kinase" evidence="15">
    <location>
        <begin position="181"/>
        <end position="307"/>
    </location>
</feature>
<evidence type="ECO:0000256" key="13">
    <source>
        <dbReference type="ARBA" id="ARBA00049494"/>
    </source>
</evidence>
<evidence type="ECO:0000256" key="3">
    <source>
        <dbReference type="ARBA" id="ARBA00022630"/>
    </source>
</evidence>
<proteinExistence type="inferred from homology"/>
<dbReference type="EMBL" id="JAUDCL010000001">
    <property type="protein sequence ID" value="MDM8199875.1"/>
    <property type="molecule type" value="Genomic_DNA"/>
</dbReference>
<evidence type="ECO:0000256" key="10">
    <source>
        <dbReference type="ARBA" id="ARBA00022840"/>
    </source>
</evidence>
<dbReference type="Gene3D" id="3.40.50.620">
    <property type="entry name" value="HUPs"/>
    <property type="match status" value="1"/>
</dbReference>
<keyword evidence="11" id="KW-0511">Multifunctional enzyme</keyword>
<evidence type="ECO:0000256" key="7">
    <source>
        <dbReference type="ARBA" id="ARBA00022741"/>
    </source>
</evidence>
<name>A0ABT7ULW0_9FIRM</name>
<evidence type="ECO:0000256" key="9">
    <source>
        <dbReference type="ARBA" id="ARBA00022827"/>
    </source>
</evidence>
<dbReference type="SUPFAM" id="SSF52374">
    <property type="entry name" value="Nucleotidylyl transferase"/>
    <property type="match status" value="1"/>
</dbReference>
<dbReference type="Proteomes" id="UP001529380">
    <property type="component" value="Unassembled WGS sequence"/>
</dbReference>
<evidence type="ECO:0000256" key="14">
    <source>
        <dbReference type="PIRNR" id="PIRNR004491"/>
    </source>
</evidence>
<reference evidence="16 17" key="2">
    <citation type="submission" date="2023-06" db="EMBL/GenBank/DDBJ databases">
        <title>Identification and characterization of horizontal gene transfer across gut microbiota members of farm animals based on homology search.</title>
        <authorList>
            <person name="Schwarzerova J."/>
            <person name="Nykrynova M."/>
            <person name="Jureckova K."/>
            <person name="Cejkova D."/>
            <person name="Rychlik I."/>
        </authorList>
    </citation>
    <scope>NUCLEOTIDE SEQUENCE [LARGE SCALE GENOMIC DNA]</scope>
    <source>
        <strain evidence="16 17">ET340</strain>
    </source>
</reference>
<dbReference type="InterPro" id="IPR023468">
    <property type="entry name" value="Riboflavin_kinase"/>
</dbReference>
<evidence type="ECO:0000256" key="8">
    <source>
        <dbReference type="ARBA" id="ARBA00022777"/>
    </source>
</evidence>
<dbReference type="InterPro" id="IPR023465">
    <property type="entry name" value="Riboflavin_kinase_dom_sf"/>
</dbReference>
<keyword evidence="3 14" id="KW-0285">Flavoprotein</keyword>
<keyword evidence="9 14" id="KW-0274">FAD</keyword>
<evidence type="ECO:0000256" key="11">
    <source>
        <dbReference type="ARBA" id="ARBA00023268"/>
    </source>
</evidence>
<dbReference type="Pfam" id="PF01687">
    <property type="entry name" value="Flavokinase"/>
    <property type="match status" value="1"/>
</dbReference>
<evidence type="ECO:0000256" key="6">
    <source>
        <dbReference type="ARBA" id="ARBA00022695"/>
    </source>
</evidence>
<evidence type="ECO:0000256" key="12">
    <source>
        <dbReference type="ARBA" id="ARBA00047880"/>
    </source>
</evidence>
<dbReference type="EC" id="2.7.1.26" evidence="14"/>
<dbReference type="GO" id="GO:0008531">
    <property type="term" value="F:riboflavin kinase activity"/>
    <property type="evidence" value="ECO:0007669"/>
    <property type="project" value="UniProtKB-EC"/>
</dbReference>
<evidence type="ECO:0000259" key="15">
    <source>
        <dbReference type="SMART" id="SM00904"/>
    </source>
</evidence>
<dbReference type="PANTHER" id="PTHR22749:SF6">
    <property type="entry name" value="RIBOFLAVIN KINASE"/>
    <property type="match status" value="1"/>
</dbReference>
<evidence type="ECO:0000256" key="1">
    <source>
        <dbReference type="ARBA" id="ARBA00004726"/>
    </source>
</evidence>
<dbReference type="NCBIfam" id="TIGR00083">
    <property type="entry name" value="ribF"/>
    <property type="match status" value="1"/>
</dbReference>
<comment type="catalytic activity">
    <reaction evidence="13 14">
        <text>FMN + ATP + H(+) = FAD + diphosphate</text>
        <dbReference type="Rhea" id="RHEA:17237"/>
        <dbReference type="ChEBI" id="CHEBI:15378"/>
        <dbReference type="ChEBI" id="CHEBI:30616"/>
        <dbReference type="ChEBI" id="CHEBI:33019"/>
        <dbReference type="ChEBI" id="CHEBI:57692"/>
        <dbReference type="ChEBI" id="CHEBI:58210"/>
        <dbReference type="EC" id="2.7.7.2"/>
    </reaction>
</comment>
<dbReference type="GO" id="GO:0003919">
    <property type="term" value="F:FMN adenylyltransferase activity"/>
    <property type="evidence" value="ECO:0007669"/>
    <property type="project" value="UniProtKB-EC"/>
</dbReference>
<evidence type="ECO:0000256" key="2">
    <source>
        <dbReference type="ARBA" id="ARBA00005201"/>
    </source>
</evidence>
<dbReference type="InterPro" id="IPR015865">
    <property type="entry name" value="Riboflavin_kinase_bac/euk"/>
</dbReference>
<dbReference type="InterPro" id="IPR002606">
    <property type="entry name" value="Riboflavin_kinase_bac"/>
</dbReference>
<keyword evidence="10 14" id="KW-0067">ATP-binding</keyword>
<evidence type="ECO:0000256" key="4">
    <source>
        <dbReference type="ARBA" id="ARBA00022643"/>
    </source>
</evidence>
<dbReference type="SMART" id="SM00904">
    <property type="entry name" value="Flavokinase"/>
    <property type="match status" value="1"/>
</dbReference>
<evidence type="ECO:0000256" key="5">
    <source>
        <dbReference type="ARBA" id="ARBA00022679"/>
    </source>
</evidence>
<dbReference type="InterPro" id="IPR015864">
    <property type="entry name" value="FAD_synthase"/>
</dbReference>
<dbReference type="Pfam" id="PF06574">
    <property type="entry name" value="FAD_syn"/>
    <property type="match status" value="1"/>
</dbReference>